<dbReference type="PANTHER" id="PTHR32241">
    <property type="entry name" value="PATATIN-LIKE PROTEIN 6"/>
    <property type="match status" value="1"/>
</dbReference>
<evidence type="ECO:0000256" key="2">
    <source>
        <dbReference type="ARBA" id="ARBA00022801"/>
    </source>
</evidence>
<evidence type="ECO:0000256" key="4">
    <source>
        <dbReference type="ARBA" id="ARBA00023098"/>
    </source>
</evidence>
<feature type="compositionally biased region" description="Low complexity" evidence="7">
    <location>
        <begin position="350"/>
        <end position="362"/>
    </location>
</feature>
<dbReference type="Proteomes" id="UP001412067">
    <property type="component" value="Unassembled WGS sequence"/>
</dbReference>
<feature type="domain" description="PNPLA" evidence="8">
    <location>
        <begin position="28"/>
        <end position="199"/>
    </location>
</feature>
<dbReference type="EMBL" id="JBBWWR010000007">
    <property type="protein sequence ID" value="KAK8964103.1"/>
    <property type="molecule type" value="Genomic_DNA"/>
</dbReference>
<comment type="caution">
    <text evidence="6">Lacks conserved residue(s) required for the propagation of feature annotation.</text>
</comment>
<comment type="function">
    <text evidence="5">Possesses non-specific lipolytic acyl hydrolase (LAH) activity. Hydrolyzes phospholipids as well as galactolipids. May play a role in disease resistance.</text>
</comment>
<dbReference type="CDD" id="cd07199">
    <property type="entry name" value="Pat17_PNPLA8_PNPLA9_like"/>
    <property type="match status" value="1"/>
</dbReference>
<comment type="similarity">
    <text evidence="1">Belongs to the patatin family.</text>
</comment>
<evidence type="ECO:0000256" key="7">
    <source>
        <dbReference type="SAM" id="MobiDB-lite"/>
    </source>
</evidence>
<keyword evidence="4" id="KW-0443">Lipid metabolism</keyword>
<dbReference type="InterPro" id="IPR002641">
    <property type="entry name" value="PNPLA_dom"/>
</dbReference>
<dbReference type="InterPro" id="IPR016035">
    <property type="entry name" value="Acyl_Trfase/lysoPLipase"/>
</dbReference>
<evidence type="ECO:0000259" key="8">
    <source>
        <dbReference type="PROSITE" id="PS51635"/>
    </source>
</evidence>
<keyword evidence="10" id="KW-1185">Reference proteome</keyword>
<dbReference type="PANTHER" id="PTHR32241:SF12">
    <property type="entry name" value="OS03G0784100 PROTEIN"/>
    <property type="match status" value="1"/>
</dbReference>
<sequence>MEATPTLIEPCFDVDKLSYEIFAILESKFLFGYDDPKLFLLLTAAYLACMESSLRSQSGDPTARIADFFDVVAGSGSGGVVAAMLFARGEDGRPRFSAEEAVGVLAKNGAFRRIFGEATLRDTVKPVLIPCFDLSSGAPFLFSRADAVETDGYDFRIREICDATCAIGKAVELNSIDGRTRIAAVGGRVAMANPTAAAITHVLHNKQEFPFAAGIDDLLVVSIAGADPAPQSSPSTAVDQAIALAFSHNQATVCNYVRLQVHGLCVDATKASINTSIGDAKKTVEAAEELLRQRNIESVLFQGKRLSNETNLQKLQRITAELIKEGDERKKSPTPTVFVKQVILTPRTSATTTITDTTASSSPPTPSAHIC</sequence>
<reference evidence="9 10" key="1">
    <citation type="journal article" date="2022" name="Nat. Plants">
        <title>Genomes of leafy and leafless Platanthera orchids illuminate the evolution of mycoheterotrophy.</title>
        <authorList>
            <person name="Li M.H."/>
            <person name="Liu K.W."/>
            <person name="Li Z."/>
            <person name="Lu H.C."/>
            <person name="Ye Q.L."/>
            <person name="Zhang D."/>
            <person name="Wang J.Y."/>
            <person name="Li Y.F."/>
            <person name="Zhong Z.M."/>
            <person name="Liu X."/>
            <person name="Yu X."/>
            <person name="Liu D.K."/>
            <person name="Tu X.D."/>
            <person name="Liu B."/>
            <person name="Hao Y."/>
            <person name="Liao X.Y."/>
            <person name="Jiang Y.T."/>
            <person name="Sun W.H."/>
            <person name="Chen J."/>
            <person name="Chen Y.Q."/>
            <person name="Ai Y."/>
            <person name="Zhai J.W."/>
            <person name="Wu S.S."/>
            <person name="Zhou Z."/>
            <person name="Hsiao Y.Y."/>
            <person name="Wu W.L."/>
            <person name="Chen Y.Y."/>
            <person name="Lin Y.F."/>
            <person name="Hsu J.L."/>
            <person name="Li C.Y."/>
            <person name="Wang Z.W."/>
            <person name="Zhao X."/>
            <person name="Zhong W.Y."/>
            <person name="Ma X.K."/>
            <person name="Ma L."/>
            <person name="Huang J."/>
            <person name="Chen G.Z."/>
            <person name="Huang M.Z."/>
            <person name="Huang L."/>
            <person name="Peng D.H."/>
            <person name="Luo Y.B."/>
            <person name="Zou S.Q."/>
            <person name="Chen S.P."/>
            <person name="Lan S."/>
            <person name="Tsai W.C."/>
            <person name="Van de Peer Y."/>
            <person name="Liu Z.J."/>
        </authorList>
    </citation>
    <scope>NUCLEOTIDE SEQUENCE [LARGE SCALE GENOMIC DNA]</scope>
    <source>
        <strain evidence="9">Lor288</strain>
    </source>
</reference>
<dbReference type="Gene3D" id="3.40.1090.10">
    <property type="entry name" value="Cytosolic phospholipase A2 catalytic domain"/>
    <property type="match status" value="1"/>
</dbReference>
<evidence type="ECO:0000313" key="10">
    <source>
        <dbReference type="Proteomes" id="UP001412067"/>
    </source>
</evidence>
<evidence type="ECO:0000256" key="6">
    <source>
        <dbReference type="PROSITE-ProRule" id="PRU01161"/>
    </source>
</evidence>
<protein>
    <recommendedName>
        <fullName evidence="8">PNPLA domain-containing protein</fullName>
    </recommendedName>
</protein>
<evidence type="ECO:0000256" key="3">
    <source>
        <dbReference type="ARBA" id="ARBA00022963"/>
    </source>
</evidence>
<name>A0ABR2MMC5_9ASPA</name>
<keyword evidence="3" id="KW-0442">Lipid degradation</keyword>
<comment type="caution">
    <text evidence="9">The sequence shown here is derived from an EMBL/GenBank/DDBJ whole genome shotgun (WGS) entry which is preliminary data.</text>
</comment>
<accession>A0ABR2MMC5</accession>
<evidence type="ECO:0000256" key="5">
    <source>
        <dbReference type="ARBA" id="ARBA00025642"/>
    </source>
</evidence>
<proteinExistence type="inferred from homology"/>
<gene>
    <name evidence="9" type="ORF">KSP40_PGU018805</name>
</gene>
<evidence type="ECO:0000313" key="9">
    <source>
        <dbReference type="EMBL" id="KAK8964103.1"/>
    </source>
</evidence>
<keyword evidence="2" id="KW-0378">Hydrolase</keyword>
<dbReference type="PROSITE" id="PS51635">
    <property type="entry name" value="PNPLA"/>
    <property type="match status" value="1"/>
</dbReference>
<feature type="region of interest" description="Disordered" evidence="7">
    <location>
        <begin position="350"/>
        <end position="371"/>
    </location>
</feature>
<organism evidence="9 10">
    <name type="scientific">Platanthera guangdongensis</name>
    <dbReference type="NCBI Taxonomy" id="2320717"/>
    <lineage>
        <taxon>Eukaryota</taxon>
        <taxon>Viridiplantae</taxon>
        <taxon>Streptophyta</taxon>
        <taxon>Embryophyta</taxon>
        <taxon>Tracheophyta</taxon>
        <taxon>Spermatophyta</taxon>
        <taxon>Magnoliopsida</taxon>
        <taxon>Liliopsida</taxon>
        <taxon>Asparagales</taxon>
        <taxon>Orchidaceae</taxon>
        <taxon>Orchidoideae</taxon>
        <taxon>Orchideae</taxon>
        <taxon>Orchidinae</taxon>
        <taxon>Platanthera</taxon>
    </lineage>
</organism>
<dbReference type="SUPFAM" id="SSF52151">
    <property type="entry name" value="FabD/lysophospholipase-like"/>
    <property type="match status" value="1"/>
</dbReference>
<evidence type="ECO:0000256" key="1">
    <source>
        <dbReference type="ARBA" id="ARBA00010240"/>
    </source>
</evidence>